<reference evidence="1 2" key="1">
    <citation type="submission" date="2020-08" db="EMBL/GenBank/DDBJ databases">
        <title>Bridging the membrane lipid divide: bacteria of the FCB group superphylum have the potential to synthesize archaeal ether lipids.</title>
        <authorList>
            <person name="Villanueva L."/>
            <person name="Von Meijenfeldt F.A.B."/>
            <person name="Westbye A.B."/>
            <person name="Yadav S."/>
            <person name="Hopmans E.C."/>
            <person name="Dutilh B.E."/>
            <person name="Sinninghe Damste J.S."/>
        </authorList>
    </citation>
    <scope>NUCLEOTIDE SEQUENCE [LARGE SCALE GENOMIC DNA]</scope>
    <source>
        <strain evidence="1">NIOZ-UU100</strain>
    </source>
</reference>
<accession>A0A8J6TVQ8</accession>
<gene>
    <name evidence="1" type="ORF">H8D24_02850</name>
</gene>
<protein>
    <submittedName>
        <fullName evidence="1">Uncharacterized protein</fullName>
    </submittedName>
</protein>
<dbReference type="Proteomes" id="UP000654401">
    <property type="component" value="Unassembled WGS sequence"/>
</dbReference>
<name>A0A8J6TVQ8_9GAMM</name>
<dbReference type="EMBL" id="JACNFK010000021">
    <property type="protein sequence ID" value="MBC8519330.1"/>
    <property type="molecule type" value="Genomic_DNA"/>
</dbReference>
<dbReference type="AlphaFoldDB" id="A0A8J6TVQ8"/>
<sequence>MTEFSADVTYFDDHKLLQSSGRIFVANDSIREERKSSDSEVIRITDMFRGIAYVLEPGSKEYYQQEALAVPRDPARFCAEMMLLECGYRGEKEIDGRVTEHWSAELGFGDLSIGVSAWYDPTIQYPVRIELNDGAALQLSNIQIARPPSSLFSIPYNYRMVEQTDSDQSAGFPEWP</sequence>
<evidence type="ECO:0000313" key="2">
    <source>
        <dbReference type="Proteomes" id="UP000654401"/>
    </source>
</evidence>
<proteinExistence type="predicted"/>
<evidence type="ECO:0000313" key="1">
    <source>
        <dbReference type="EMBL" id="MBC8519330.1"/>
    </source>
</evidence>
<comment type="caution">
    <text evidence="1">The sequence shown here is derived from an EMBL/GenBank/DDBJ whole genome shotgun (WGS) entry which is preliminary data.</text>
</comment>
<organism evidence="1 2">
    <name type="scientific">Candidatus Thiopontia autotrophica</name>
    <dbReference type="NCBI Taxonomy" id="2841688"/>
    <lineage>
        <taxon>Bacteria</taxon>
        <taxon>Pseudomonadati</taxon>
        <taxon>Pseudomonadota</taxon>
        <taxon>Gammaproteobacteria</taxon>
        <taxon>Candidatus Thiopontia</taxon>
    </lineage>
</organism>